<feature type="region of interest" description="Disordered" evidence="2">
    <location>
        <begin position="752"/>
        <end position="802"/>
    </location>
</feature>
<evidence type="ECO:0000313" key="3">
    <source>
        <dbReference type="EMBL" id="SJL16375.1"/>
    </source>
</evidence>
<name>A0A284S5T4_ARMOS</name>
<feature type="region of interest" description="Disordered" evidence="2">
    <location>
        <begin position="848"/>
        <end position="919"/>
    </location>
</feature>
<dbReference type="GO" id="GO:0006397">
    <property type="term" value="P:mRNA processing"/>
    <property type="evidence" value="ECO:0007669"/>
    <property type="project" value="UniProtKB-KW"/>
</dbReference>
<sequence length="1265" mass="141018">MTRSKSKKAATRERKPVGEHTAREKERDDDALSSLAEDEGPALTSGATSKGKQKDKDNTTKGKGKLVFEVKQSEDHERLWDGNVVTKDDEHEPDGEYSIDDLGSDAQTYNLDALLGNQSSSSTDRPRSSTKPQSTTLPNEGYIPATGPPTPQATPPVEVPVVSPDDVPAPPPRPTSATPQAAHVEPIIAAGTDERANYDAQTAFEDLLKDEKALMEATRIELSKLSDYRLTLIRGAAHAQTKRVFTRLGFSYISQSSNEYIRQYNAELTTLVLGRDMRQSKEPVQVKRETPAQGPSFEEQCTALHERMRKMKKPKVDAPVEPTGSNQTGVPQPTAGPASPAKATGNAGNDEKGATTPKQTNQETPDDLKNRITLQRIRLSQLKEGMNPTVPDQGIVFDENNNPWTRPPTGNGQGNEGTPPVDRRDHDQPDRGRSKSRGDDAMGRDHHSREGGDPDDDGGSDSSDNEGSKKDNCDPFTPRFQSRGPSMAPSARSLEVKARHTERKFQQIIEFIRQHLEQKLYIPDGTKGARLEVKSMKKYDGEASREILWEWLRSVVFAYCTSQLGGPDRDEERVLTLDLLLVGKAKTWFQQRVSKPGAPKPLFMEVIIDLYARFVHDSALQDACDAFKAARWDEGDNTVQGWQDTLQQLIDDMDAPPDDYSIKDKFMLGLPLTIRNGVFADKLSIEYNDWEELYQSALDVEYALKAERQFLKSSRAHRPPGDERKADEQHGPYNSQEVRQTWGKRMSFFKAYTPQQQNGSPKPIAPRPSGSKPEQTGNNGKQGNSGRPPPAKVPDNAPRDRNVKDRRCFRCGQIGHIASNAICPEHGKKPTYDQIRMAHTIIMDAMSETVGSDEHPTTESDEDRSETGEDNNNIEYELYEASDDATNSDSGDEWLQHMAEDPTGSSGYTSSTSSDDEESLEAIPLCDFGGAIAYDAPRYTLNLRMMDGRTHHPDQEGMAAMTEAQGNTNYQGKVHLRVSKEPGEHPVPKDKHCLVTMLNINGLDTVTLWDSRSTSTAMSPAFVDISKVLVSRLLNPVVLQLGTVGSRAKINFGTNTEIKTEGFQGREYFDVVNIDKYDAIIGTPFMHRNKVVLNFKRKRIVINGHPIAGKIIDGEEADKIARRYRLQDMEDDDDAKERIVAAAYHNVTRKEMTSIIEDACDYNVDETAHDTRDTPTVEAHTNCTDMNNMNEDAAMKVHSRYAMIDTDHISGTSTTNPHDYEQYCQPTSSKVLVEDMVTNDDDDIHFQEYHSPEETQVPVTPQRRF</sequence>
<proteinExistence type="predicted"/>
<organism evidence="3 4">
    <name type="scientific">Armillaria ostoyae</name>
    <name type="common">Armillaria root rot fungus</name>
    <dbReference type="NCBI Taxonomy" id="47428"/>
    <lineage>
        <taxon>Eukaryota</taxon>
        <taxon>Fungi</taxon>
        <taxon>Dikarya</taxon>
        <taxon>Basidiomycota</taxon>
        <taxon>Agaricomycotina</taxon>
        <taxon>Agaricomycetes</taxon>
        <taxon>Agaricomycetidae</taxon>
        <taxon>Agaricales</taxon>
        <taxon>Marasmiineae</taxon>
        <taxon>Physalacriaceae</taxon>
        <taxon>Armillaria</taxon>
    </lineage>
</organism>
<feature type="region of interest" description="Disordered" evidence="2">
    <location>
        <begin position="1"/>
        <end position="158"/>
    </location>
</feature>
<dbReference type="InterPro" id="IPR021109">
    <property type="entry name" value="Peptidase_aspartic_dom_sf"/>
</dbReference>
<keyword evidence="1" id="KW-0507">mRNA processing</keyword>
<feature type="compositionally biased region" description="Basic and acidic residues" evidence="2">
    <location>
        <begin position="421"/>
        <end position="452"/>
    </location>
</feature>
<evidence type="ECO:0000313" key="4">
    <source>
        <dbReference type="Proteomes" id="UP000219338"/>
    </source>
</evidence>
<protein>
    <recommendedName>
        <fullName evidence="5">CCHC-type domain-containing protein</fullName>
    </recommendedName>
</protein>
<dbReference type="EMBL" id="FUEG01000034">
    <property type="protein sequence ID" value="SJL16375.1"/>
    <property type="molecule type" value="Genomic_DNA"/>
</dbReference>
<feature type="compositionally biased region" description="Basic and acidic residues" evidence="2">
    <location>
        <begin position="10"/>
        <end position="30"/>
    </location>
</feature>
<accession>A0A284S5T4</accession>
<feature type="compositionally biased region" description="Basic and acidic residues" evidence="2">
    <location>
        <begin position="719"/>
        <end position="730"/>
    </location>
</feature>
<feature type="compositionally biased region" description="Pro residues" evidence="2">
    <location>
        <begin position="146"/>
        <end position="158"/>
    </location>
</feature>
<feature type="compositionally biased region" description="Polar residues" evidence="2">
    <location>
        <begin position="772"/>
        <end position="785"/>
    </location>
</feature>
<feature type="compositionally biased region" description="Acidic residues" evidence="2">
    <location>
        <begin position="91"/>
        <end position="103"/>
    </location>
</feature>
<feature type="compositionally biased region" description="Low complexity" evidence="2">
    <location>
        <begin position="904"/>
        <end position="913"/>
    </location>
</feature>
<dbReference type="OrthoDB" id="2799149at2759"/>
<dbReference type="Proteomes" id="UP000219338">
    <property type="component" value="Unassembled WGS sequence"/>
</dbReference>
<evidence type="ECO:0000256" key="1">
    <source>
        <dbReference type="ARBA" id="ARBA00022664"/>
    </source>
</evidence>
<dbReference type="GO" id="GO:0003676">
    <property type="term" value="F:nucleic acid binding"/>
    <property type="evidence" value="ECO:0007669"/>
    <property type="project" value="InterPro"/>
</dbReference>
<feature type="compositionally biased region" description="Basic and acidic residues" evidence="2">
    <location>
        <begin position="52"/>
        <end position="90"/>
    </location>
</feature>
<dbReference type="CDD" id="cd00303">
    <property type="entry name" value="retropepsin_like"/>
    <property type="match status" value="1"/>
</dbReference>
<dbReference type="AlphaFoldDB" id="A0A284S5T4"/>
<feature type="compositionally biased region" description="Basic and acidic residues" evidence="2">
    <location>
        <begin position="278"/>
        <end position="290"/>
    </location>
</feature>
<keyword evidence="4" id="KW-1185">Reference proteome</keyword>
<feature type="region of interest" description="Disordered" evidence="2">
    <location>
        <begin position="278"/>
        <end position="499"/>
    </location>
</feature>
<feature type="compositionally biased region" description="Polar residues" evidence="2">
    <location>
        <begin position="399"/>
        <end position="410"/>
    </location>
</feature>
<gene>
    <name evidence="3" type="ORF">ARMOST_19897</name>
</gene>
<dbReference type="Gene3D" id="2.40.70.10">
    <property type="entry name" value="Acid Proteases"/>
    <property type="match status" value="1"/>
</dbReference>
<evidence type="ECO:0000256" key="2">
    <source>
        <dbReference type="SAM" id="MobiDB-lite"/>
    </source>
</evidence>
<dbReference type="SUPFAM" id="SSF57756">
    <property type="entry name" value="Retrovirus zinc finger-like domains"/>
    <property type="match status" value="1"/>
</dbReference>
<evidence type="ECO:0008006" key="5">
    <source>
        <dbReference type="Google" id="ProtNLM"/>
    </source>
</evidence>
<reference evidence="4" key="1">
    <citation type="journal article" date="2017" name="Nat. Ecol. Evol.">
        <title>Genome expansion and lineage-specific genetic innovations in the forest pathogenic fungi Armillaria.</title>
        <authorList>
            <person name="Sipos G."/>
            <person name="Prasanna A.N."/>
            <person name="Walter M.C."/>
            <person name="O'Connor E."/>
            <person name="Balint B."/>
            <person name="Krizsan K."/>
            <person name="Kiss B."/>
            <person name="Hess J."/>
            <person name="Varga T."/>
            <person name="Slot J."/>
            <person name="Riley R."/>
            <person name="Boka B."/>
            <person name="Rigling D."/>
            <person name="Barry K."/>
            <person name="Lee J."/>
            <person name="Mihaltcheva S."/>
            <person name="LaButti K."/>
            <person name="Lipzen A."/>
            <person name="Waldron R."/>
            <person name="Moloney N.M."/>
            <person name="Sperisen C."/>
            <person name="Kredics L."/>
            <person name="Vagvoelgyi C."/>
            <person name="Patrignani A."/>
            <person name="Fitzpatrick D."/>
            <person name="Nagy I."/>
            <person name="Doyle S."/>
            <person name="Anderson J.B."/>
            <person name="Grigoriev I.V."/>
            <person name="Gueldener U."/>
            <person name="Muensterkoetter M."/>
            <person name="Nagy L.G."/>
        </authorList>
    </citation>
    <scope>NUCLEOTIDE SEQUENCE [LARGE SCALE GENOMIC DNA]</scope>
    <source>
        <strain evidence="4">C18/9</strain>
    </source>
</reference>
<dbReference type="GO" id="GO:0008270">
    <property type="term" value="F:zinc ion binding"/>
    <property type="evidence" value="ECO:0007669"/>
    <property type="project" value="InterPro"/>
</dbReference>
<dbReference type="STRING" id="47428.A0A284S5T4"/>
<dbReference type="InterPro" id="IPR036875">
    <property type="entry name" value="Znf_CCHC_sf"/>
</dbReference>
<feature type="compositionally biased region" description="Acidic residues" evidence="2">
    <location>
        <begin position="31"/>
        <end position="40"/>
    </location>
</feature>
<feature type="region of interest" description="Disordered" evidence="2">
    <location>
        <begin position="713"/>
        <end position="735"/>
    </location>
</feature>